<keyword evidence="4" id="KW-0808">Transferase</keyword>
<dbReference type="WBParaSite" id="L893_g7417.t1">
    <property type="protein sequence ID" value="L893_g7417.t1"/>
    <property type="gene ID" value="L893_g7417"/>
</dbReference>
<dbReference type="GO" id="GO:0016020">
    <property type="term" value="C:membrane"/>
    <property type="evidence" value="ECO:0007669"/>
    <property type="project" value="UniProtKB-SubCell"/>
</dbReference>
<evidence type="ECO:0000259" key="11">
    <source>
        <dbReference type="Pfam" id="PF02434"/>
    </source>
</evidence>
<dbReference type="AlphaFoldDB" id="A0A1I8AP31"/>
<feature type="signal peptide" evidence="10">
    <location>
        <begin position="1"/>
        <end position="22"/>
    </location>
</feature>
<evidence type="ECO:0000313" key="12">
    <source>
        <dbReference type="Proteomes" id="UP000095287"/>
    </source>
</evidence>
<keyword evidence="10" id="KW-0732">Signal</keyword>
<feature type="chain" id="PRO_5009314935" evidence="10">
    <location>
        <begin position="23"/>
        <end position="297"/>
    </location>
</feature>
<keyword evidence="7" id="KW-1133">Transmembrane helix</keyword>
<evidence type="ECO:0000256" key="2">
    <source>
        <dbReference type="ARBA" id="ARBA00008661"/>
    </source>
</evidence>
<feature type="domain" description="Fringe-like glycosyltransferase" evidence="11">
    <location>
        <begin position="37"/>
        <end position="279"/>
    </location>
</feature>
<evidence type="ECO:0000256" key="4">
    <source>
        <dbReference type="ARBA" id="ARBA00022679"/>
    </source>
</evidence>
<evidence type="ECO:0000313" key="13">
    <source>
        <dbReference type="WBParaSite" id="L893_g7417.t1"/>
    </source>
</evidence>
<evidence type="ECO:0000256" key="8">
    <source>
        <dbReference type="ARBA" id="ARBA00023136"/>
    </source>
</evidence>
<evidence type="ECO:0000256" key="7">
    <source>
        <dbReference type="ARBA" id="ARBA00022989"/>
    </source>
</evidence>
<dbReference type="Gene3D" id="3.90.550.50">
    <property type="match status" value="1"/>
</dbReference>
<comment type="similarity">
    <text evidence="2">Belongs to the glycosyltransferase 31 family.</text>
</comment>
<keyword evidence="12" id="KW-1185">Reference proteome</keyword>
<protein>
    <submittedName>
        <fullName evidence="13">Fringe glycosyltransferase</fullName>
    </submittedName>
</protein>
<proteinExistence type="inferred from homology"/>
<dbReference type="GO" id="GO:0016757">
    <property type="term" value="F:glycosyltransferase activity"/>
    <property type="evidence" value="ECO:0007669"/>
    <property type="project" value="UniProtKB-KW"/>
</dbReference>
<keyword evidence="3" id="KW-0328">Glycosyltransferase</keyword>
<evidence type="ECO:0000256" key="3">
    <source>
        <dbReference type="ARBA" id="ARBA00022676"/>
    </source>
</evidence>
<keyword evidence="5" id="KW-0812">Transmembrane</keyword>
<organism evidence="12 13">
    <name type="scientific">Steinernema glaseri</name>
    <dbReference type="NCBI Taxonomy" id="37863"/>
    <lineage>
        <taxon>Eukaryota</taxon>
        <taxon>Metazoa</taxon>
        <taxon>Ecdysozoa</taxon>
        <taxon>Nematoda</taxon>
        <taxon>Chromadorea</taxon>
        <taxon>Rhabditida</taxon>
        <taxon>Tylenchina</taxon>
        <taxon>Panagrolaimomorpha</taxon>
        <taxon>Strongyloidoidea</taxon>
        <taxon>Steinernematidae</taxon>
        <taxon>Steinernema</taxon>
    </lineage>
</organism>
<dbReference type="InterPro" id="IPR003378">
    <property type="entry name" value="Fringe-like_glycosylTrfase"/>
</dbReference>
<evidence type="ECO:0000256" key="1">
    <source>
        <dbReference type="ARBA" id="ARBA00004606"/>
    </source>
</evidence>
<keyword evidence="8" id="KW-0472">Membrane</keyword>
<dbReference type="GO" id="GO:0012505">
    <property type="term" value="C:endomembrane system"/>
    <property type="evidence" value="ECO:0007669"/>
    <property type="project" value="UniProtKB-SubCell"/>
</dbReference>
<sequence>MNLTTALCAFIFSAAGWIAVEGYRRVPRDARLEEVGRNRLTISVKTTAKFHETRAKDIVDTWFQLAPENIYLFTDVNDEKLNRSLNGHLINTHCGLGHTRDHLNCKMNAELELFAREMSEWSCHFDDDNYVNIRVLLDVLDLYDHTRDWYLGKSSTRGPVDIQGIGGKTSFWFATGGAGICLSRALVDKLRHRISNGGFFNLGRELRVPDDMTLGYLINHQLGVPLTSVDRFHSHFEDIALIGQHEIHSQVSLSAGSYDARRPNLVNVPIAFPTGKDKQRFRSLHCFLFSKRCPDFR</sequence>
<dbReference type="Pfam" id="PF02434">
    <property type="entry name" value="Fringe"/>
    <property type="match status" value="1"/>
</dbReference>
<reference evidence="13" key="1">
    <citation type="submission" date="2016-11" db="UniProtKB">
        <authorList>
            <consortium name="WormBaseParasite"/>
        </authorList>
    </citation>
    <scope>IDENTIFICATION</scope>
</reference>
<dbReference type="PANTHER" id="PTHR10811">
    <property type="entry name" value="FRINGE-RELATED"/>
    <property type="match status" value="1"/>
</dbReference>
<evidence type="ECO:0000256" key="10">
    <source>
        <dbReference type="SAM" id="SignalP"/>
    </source>
</evidence>
<name>A0A1I8AP31_9BILA</name>
<dbReference type="Proteomes" id="UP000095287">
    <property type="component" value="Unplaced"/>
</dbReference>
<comment type="subcellular location">
    <subcellularLocation>
        <location evidence="9">Endomembrane system</location>
        <topology evidence="9">Single-pass membrane protein</topology>
    </subcellularLocation>
    <subcellularLocation>
        <location evidence="1">Membrane</location>
        <topology evidence="1">Single-pass type II membrane protein</topology>
    </subcellularLocation>
</comment>
<evidence type="ECO:0000256" key="6">
    <source>
        <dbReference type="ARBA" id="ARBA00022968"/>
    </source>
</evidence>
<accession>A0A1I8AP31</accession>
<evidence type="ECO:0000256" key="9">
    <source>
        <dbReference type="ARBA" id="ARBA00037847"/>
    </source>
</evidence>
<keyword evidence="6" id="KW-0735">Signal-anchor</keyword>
<evidence type="ECO:0000256" key="5">
    <source>
        <dbReference type="ARBA" id="ARBA00022692"/>
    </source>
</evidence>